<accession>A0A8H5ZSV1</accession>
<evidence type="ECO:0000256" key="18">
    <source>
        <dbReference type="ARBA" id="ARBA00024980"/>
    </source>
</evidence>
<keyword evidence="13" id="KW-0811">Translocation</keyword>
<evidence type="ECO:0000256" key="3">
    <source>
        <dbReference type="ARBA" id="ARBA00004164"/>
    </source>
</evidence>
<protein>
    <recommendedName>
        <fullName evidence="4">Mitochondrial intermembrane space import and assembly protein 40</fullName>
    </recommendedName>
    <alternativeName>
        <fullName evidence="19">Mitochondrial import inner membrane translocase TIM40</fullName>
    </alternativeName>
</protein>
<dbReference type="EMBL" id="WNKQ01000002">
    <property type="protein sequence ID" value="KAF5853640.1"/>
    <property type="molecule type" value="Genomic_DNA"/>
</dbReference>
<evidence type="ECO:0000256" key="4">
    <source>
        <dbReference type="ARBA" id="ARBA00013714"/>
    </source>
</evidence>
<dbReference type="PANTHER" id="PTHR21622:SF0">
    <property type="entry name" value="COILED-COIL-HELIX-COILED-COIL-HELIX DOMAIN CONTAINING 4"/>
    <property type="match status" value="1"/>
</dbReference>
<dbReference type="GO" id="GO:0005743">
    <property type="term" value="C:mitochondrial inner membrane"/>
    <property type="evidence" value="ECO:0007669"/>
    <property type="project" value="UniProtKB-SubCell"/>
</dbReference>
<comment type="subcellular location">
    <subcellularLocation>
        <location evidence="3">Mitochondrion inner membrane</location>
        <topology evidence="3">Single-pass type II membrane protein</topology>
        <orientation evidence="3">Intermembrane side</orientation>
    </subcellularLocation>
</comment>
<evidence type="ECO:0000256" key="9">
    <source>
        <dbReference type="ARBA" id="ARBA00022946"/>
    </source>
</evidence>
<dbReference type="InterPro" id="IPR039289">
    <property type="entry name" value="CHCHD4"/>
</dbReference>
<dbReference type="Gene3D" id="1.10.287.2900">
    <property type="match status" value="1"/>
</dbReference>
<feature type="region of interest" description="Disordered" evidence="20">
    <location>
        <begin position="107"/>
        <end position="140"/>
    </location>
</feature>
<reference evidence="21" key="1">
    <citation type="submission" date="2019-11" db="EMBL/GenBank/DDBJ databases">
        <title>Bipolaris sorokiniana Genome sequencing.</title>
        <authorList>
            <person name="Wang H."/>
        </authorList>
    </citation>
    <scope>NUCLEOTIDE SEQUENCE</scope>
</reference>
<dbReference type="FunFam" id="1.10.287.2900:FF:000002">
    <property type="entry name" value="Mitochondrial intermembrane space import and assembly protein"/>
    <property type="match status" value="1"/>
</dbReference>
<keyword evidence="9" id="KW-0809">Transit peptide</keyword>
<evidence type="ECO:0000256" key="20">
    <source>
        <dbReference type="SAM" id="MobiDB-lite"/>
    </source>
</evidence>
<proteinExistence type="predicted"/>
<evidence type="ECO:0000256" key="17">
    <source>
        <dbReference type="ARBA" id="ARBA00023284"/>
    </source>
</evidence>
<gene>
    <name evidence="21" type="ORF">GGP41_002159</name>
</gene>
<evidence type="ECO:0000256" key="12">
    <source>
        <dbReference type="ARBA" id="ARBA00023002"/>
    </source>
</evidence>
<feature type="compositionally biased region" description="Basic and acidic residues" evidence="20">
    <location>
        <begin position="286"/>
        <end position="334"/>
    </location>
</feature>
<dbReference type="Proteomes" id="UP000624244">
    <property type="component" value="Unassembled WGS sequence"/>
</dbReference>
<dbReference type="PANTHER" id="PTHR21622">
    <property type="entry name" value="COILED-COIL-HELIX-COILED-COIL-HELIX DOMAIN CONTAINING 4"/>
    <property type="match status" value="1"/>
</dbReference>
<comment type="caution">
    <text evidence="21">The sequence shown here is derived from an EMBL/GenBank/DDBJ whole genome shotgun (WGS) entry which is preliminary data.</text>
</comment>
<evidence type="ECO:0000256" key="2">
    <source>
        <dbReference type="ARBA" id="ARBA00001973"/>
    </source>
</evidence>
<feature type="compositionally biased region" description="Acidic residues" evidence="20">
    <location>
        <begin position="219"/>
        <end position="228"/>
    </location>
</feature>
<keyword evidence="7" id="KW-0999">Mitochondrion inner membrane</keyword>
<evidence type="ECO:0000256" key="16">
    <source>
        <dbReference type="ARBA" id="ARBA00023157"/>
    </source>
</evidence>
<evidence type="ECO:0000256" key="15">
    <source>
        <dbReference type="ARBA" id="ARBA00023136"/>
    </source>
</evidence>
<evidence type="ECO:0000256" key="5">
    <source>
        <dbReference type="ARBA" id="ARBA00022448"/>
    </source>
</evidence>
<keyword evidence="16" id="KW-1015">Disulfide bond</keyword>
<name>A0A8H5ZSV1_COCSA</name>
<keyword evidence="17" id="KW-0676">Redox-active center</keyword>
<comment type="cofactor">
    <cofactor evidence="1">
        <name>Zn(2+)</name>
        <dbReference type="ChEBI" id="CHEBI:29105"/>
    </cofactor>
</comment>
<evidence type="ECO:0000256" key="7">
    <source>
        <dbReference type="ARBA" id="ARBA00022792"/>
    </source>
</evidence>
<keyword evidence="11" id="KW-1133">Transmembrane helix</keyword>
<keyword evidence="5" id="KW-0813">Transport</keyword>
<evidence type="ECO:0000256" key="19">
    <source>
        <dbReference type="ARBA" id="ARBA00033150"/>
    </source>
</evidence>
<keyword evidence="12" id="KW-0560">Oxidoreductase</keyword>
<feature type="region of interest" description="Disordered" evidence="20">
    <location>
        <begin position="217"/>
        <end position="358"/>
    </location>
</feature>
<evidence type="ECO:0000256" key="13">
    <source>
        <dbReference type="ARBA" id="ARBA00023010"/>
    </source>
</evidence>
<evidence type="ECO:0000256" key="6">
    <source>
        <dbReference type="ARBA" id="ARBA00022692"/>
    </source>
</evidence>
<keyword evidence="8" id="KW-0653">Protein transport</keyword>
<sequence length="358" mass="39300">MFRAAPRLIARPALRAASLRSVAPTKRYISTAPPSQKSRSFKSLVARVGIAGAIIYYYNTTDVFAEEPRHSTMMGIRELTRFPELVQALPETEVESEHLPTIESISEERKQRQAVQAQLEIQKQKEAESAQQNGGEGGIEGLEEEADQQGAFNPETGEINWDCPCLGGMAHGPCGEQFKSAFSCFVYSKEEPKGIDCIDKFKDMQNCFREYPEIYGSELDSDDADDDMSAAPEPAETSSQPSTDFTPQADSVPKLATTEESGLVQVKSTGEHKSKPIAQDDGLVPEEYRPDSKHNPVFDARGDMSSVESEKEKSSQKPKDASDSAKAKKQEPVSESKSLVPKASHDASESGTERLSQR</sequence>
<evidence type="ECO:0000313" key="21">
    <source>
        <dbReference type="EMBL" id="KAF5853640.1"/>
    </source>
</evidence>
<keyword evidence="10" id="KW-0735">Signal-anchor</keyword>
<evidence type="ECO:0000313" key="22">
    <source>
        <dbReference type="Proteomes" id="UP000624244"/>
    </source>
</evidence>
<dbReference type="PROSITE" id="PS51808">
    <property type="entry name" value="CHCH"/>
    <property type="match status" value="1"/>
</dbReference>
<feature type="compositionally biased region" description="Polar residues" evidence="20">
    <location>
        <begin position="237"/>
        <end position="249"/>
    </location>
</feature>
<feature type="compositionally biased region" description="Basic and acidic residues" evidence="20">
    <location>
        <begin position="343"/>
        <end position="358"/>
    </location>
</feature>
<dbReference type="GO" id="GO:0005758">
    <property type="term" value="C:mitochondrial intermembrane space"/>
    <property type="evidence" value="ECO:0007669"/>
    <property type="project" value="TreeGrafter"/>
</dbReference>
<organism evidence="21 22">
    <name type="scientific">Cochliobolus sativus</name>
    <name type="common">Common root rot and spot blotch fungus</name>
    <name type="synonym">Bipolaris sorokiniana</name>
    <dbReference type="NCBI Taxonomy" id="45130"/>
    <lineage>
        <taxon>Eukaryota</taxon>
        <taxon>Fungi</taxon>
        <taxon>Dikarya</taxon>
        <taxon>Ascomycota</taxon>
        <taxon>Pezizomycotina</taxon>
        <taxon>Dothideomycetes</taxon>
        <taxon>Pleosporomycetidae</taxon>
        <taxon>Pleosporales</taxon>
        <taxon>Pleosporineae</taxon>
        <taxon>Pleosporaceae</taxon>
        <taxon>Bipolaris</taxon>
    </lineage>
</organism>
<comment type="cofactor">
    <cofactor evidence="2">
        <name>Cu(2+)</name>
        <dbReference type="ChEBI" id="CHEBI:29036"/>
    </cofactor>
</comment>
<keyword evidence="14" id="KW-0496">Mitochondrion</keyword>
<evidence type="ECO:0000256" key="8">
    <source>
        <dbReference type="ARBA" id="ARBA00022927"/>
    </source>
</evidence>
<dbReference type="AlphaFoldDB" id="A0A8H5ZSV1"/>
<evidence type="ECO:0000256" key="11">
    <source>
        <dbReference type="ARBA" id="ARBA00022989"/>
    </source>
</evidence>
<keyword evidence="6" id="KW-0812">Transmembrane</keyword>
<evidence type="ECO:0000256" key="10">
    <source>
        <dbReference type="ARBA" id="ARBA00022968"/>
    </source>
</evidence>
<dbReference type="GO" id="GO:0015035">
    <property type="term" value="F:protein-disulfide reductase activity"/>
    <property type="evidence" value="ECO:0007669"/>
    <property type="project" value="InterPro"/>
</dbReference>
<keyword evidence="15" id="KW-0472">Membrane</keyword>
<evidence type="ECO:0000256" key="1">
    <source>
        <dbReference type="ARBA" id="ARBA00001947"/>
    </source>
</evidence>
<dbReference type="GO" id="GO:0045041">
    <property type="term" value="P:protein import into mitochondrial intermembrane space"/>
    <property type="evidence" value="ECO:0007669"/>
    <property type="project" value="InterPro"/>
</dbReference>
<comment type="function">
    <text evidence="18">Required for the import and folding of small cysteine-containing proteins (small Tim) in the mitochondrial intermembrane space (IMS). Forms a redox cycle with ERV1 that involves a disulfide relay system. Precursor proteins to be imported into the IMS are translocated in their reduced form into the mitochondria. The oxidized form of MIA40 forms a transient intermolecular disulfide bridge with the reduced precursor protein, resulting in oxidation of the precursor protein that now contains an intramolecular disulfide bond and is able to undergo folding in the IMS.</text>
</comment>
<evidence type="ECO:0000256" key="14">
    <source>
        <dbReference type="ARBA" id="ARBA00023128"/>
    </source>
</evidence>